<proteinExistence type="predicted"/>
<organism evidence="3">
    <name type="scientific">Siphoviridae sp. ct0UO21</name>
    <dbReference type="NCBI Taxonomy" id="2825293"/>
    <lineage>
        <taxon>Viruses</taxon>
        <taxon>Duplodnaviria</taxon>
        <taxon>Heunggongvirae</taxon>
        <taxon>Uroviricota</taxon>
        <taxon>Caudoviricetes</taxon>
    </lineage>
</organism>
<dbReference type="Pfam" id="PF24032">
    <property type="entry name" value="YQBQ"/>
    <property type="match status" value="1"/>
</dbReference>
<evidence type="ECO:0000313" key="3">
    <source>
        <dbReference type="EMBL" id="DAE04524.1"/>
    </source>
</evidence>
<dbReference type="InterPro" id="IPR056937">
    <property type="entry name" value="YqbQ/XkdQ"/>
</dbReference>
<accession>A0A8S5PE79</accession>
<evidence type="ECO:0000259" key="2">
    <source>
        <dbReference type="Pfam" id="PF24032"/>
    </source>
</evidence>
<feature type="region of interest" description="Disordered" evidence="1">
    <location>
        <begin position="312"/>
        <end position="361"/>
    </location>
</feature>
<name>A0A8S5PE79_9CAUD</name>
<protein>
    <submittedName>
        <fullName evidence="3">43 kDa tail protein</fullName>
    </submittedName>
</protein>
<reference evidence="3" key="1">
    <citation type="journal article" date="2021" name="Proc. Natl. Acad. Sci. U.S.A.">
        <title>A Catalog of Tens of Thousands of Viruses from Human Metagenomes Reveals Hidden Associations with Chronic Diseases.</title>
        <authorList>
            <person name="Tisza M.J."/>
            <person name="Buck C.B."/>
        </authorList>
    </citation>
    <scope>NUCLEOTIDE SEQUENCE</scope>
    <source>
        <strain evidence="3">Ct0UO21</strain>
    </source>
</reference>
<evidence type="ECO:0000256" key="1">
    <source>
        <dbReference type="SAM" id="MobiDB-lite"/>
    </source>
</evidence>
<feature type="domain" description="YqbQ/XkdQ" evidence="2">
    <location>
        <begin position="22"/>
        <end position="301"/>
    </location>
</feature>
<sequence>MLVFYDNKNISKFVQKAVASGSKSSCARTLRLSIVQSATDSSLPQLEISTGKKLQFAADGMDFFGVVSSVTRSTASSTIDVTAQDFGLYIKRNTVTHKINGMTPAAAARALCKGRGITIGYMADCNGFTFRRNFSNTSLYSAIMTGYTLAAEKTGQVYQMVFAGALMTVVQRGEIIGGTIRPKDNLLTATYSENIENVVNKVYMYDSDGRSAGTVTGDTSIGIMGQAMTITAQRGRDAAEKIIRDKKIARSGTIDILGNAECVTGNAVFVYEPYTGLYGKFFIDADTHTWANGKYTTSLTLNFENLMDEQQAGSEIQKSSRKKQQKAAENQAAQESSESGVPGMYHVGPNGEIIYTYPPRP</sequence>
<feature type="compositionally biased region" description="Low complexity" evidence="1">
    <location>
        <begin position="327"/>
        <end position="339"/>
    </location>
</feature>
<dbReference type="EMBL" id="BK015390">
    <property type="protein sequence ID" value="DAE04524.1"/>
    <property type="molecule type" value="Genomic_DNA"/>
</dbReference>